<evidence type="ECO:0000313" key="2">
    <source>
        <dbReference type="EMBL" id="KIH47593.1"/>
    </source>
</evidence>
<dbReference type="OrthoDB" id="294730at2759"/>
<reference evidence="2 3" key="1">
    <citation type="submission" date="2013-12" db="EMBL/GenBank/DDBJ databases">
        <title>Draft genome of the parsitic nematode Ancylostoma duodenale.</title>
        <authorList>
            <person name="Mitreva M."/>
        </authorList>
    </citation>
    <scope>NUCLEOTIDE SEQUENCE [LARGE SCALE GENOMIC DNA]</scope>
    <source>
        <strain evidence="2 3">Zhejiang</strain>
    </source>
</reference>
<keyword evidence="1" id="KW-1133">Transmembrane helix</keyword>
<dbReference type="AlphaFoldDB" id="A0A0C2BUH2"/>
<keyword evidence="3" id="KW-1185">Reference proteome</keyword>
<evidence type="ECO:0008006" key="4">
    <source>
        <dbReference type="Google" id="ProtNLM"/>
    </source>
</evidence>
<dbReference type="Proteomes" id="UP000054047">
    <property type="component" value="Unassembled WGS sequence"/>
</dbReference>
<feature type="transmembrane region" description="Helical" evidence="1">
    <location>
        <begin position="55"/>
        <end position="77"/>
    </location>
</feature>
<dbReference type="EMBL" id="KN767511">
    <property type="protein sequence ID" value="KIH47593.1"/>
    <property type="molecule type" value="Genomic_DNA"/>
</dbReference>
<evidence type="ECO:0000256" key="1">
    <source>
        <dbReference type="SAM" id="Phobius"/>
    </source>
</evidence>
<evidence type="ECO:0000313" key="3">
    <source>
        <dbReference type="Proteomes" id="UP000054047"/>
    </source>
</evidence>
<organism evidence="2 3">
    <name type="scientific">Ancylostoma duodenale</name>
    <dbReference type="NCBI Taxonomy" id="51022"/>
    <lineage>
        <taxon>Eukaryota</taxon>
        <taxon>Metazoa</taxon>
        <taxon>Ecdysozoa</taxon>
        <taxon>Nematoda</taxon>
        <taxon>Chromadorea</taxon>
        <taxon>Rhabditida</taxon>
        <taxon>Rhabditina</taxon>
        <taxon>Rhabditomorpha</taxon>
        <taxon>Strongyloidea</taxon>
        <taxon>Ancylostomatidae</taxon>
        <taxon>Ancylostomatinae</taxon>
        <taxon>Ancylostoma</taxon>
    </lineage>
</organism>
<protein>
    <recommendedName>
        <fullName evidence="4">Amino acid transporter transmembrane domain-containing protein</fullName>
    </recommendedName>
</protein>
<keyword evidence="1" id="KW-0472">Membrane</keyword>
<accession>A0A0C2BUH2</accession>
<gene>
    <name evidence="2" type="ORF">ANCDUO_22345</name>
</gene>
<name>A0A0C2BUH2_9BILA</name>
<keyword evidence="1" id="KW-0812">Transmembrane</keyword>
<sequence>MNATIVTAGVLVAIFYPNIGSIIRYFGAFSGMMYTYALPCVIFMRKRYLANQLTIPVAVVHTIIAIFGVVNLIAQFLI</sequence>
<proteinExistence type="predicted"/>